<dbReference type="InterPro" id="IPR040251">
    <property type="entry name" value="SEC31-like"/>
</dbReference>
<evidence type="ECO:0000313" key="5">
    <source>
        <dbReference type="EMBL" id="KAK5600155.1"/>
    </source>
</evidence>
<dbReference type="GO" id="GO:0090110">
    <property type="term" value="P:COPII-coated vesicle cargo loading"/>
    <property type="evidence" value="ECO:0007669"/>
    <property type="project" value="TreeGrafter"/>
</dbReference>
<feature type="compositionally biased region" description="Low complexity" evidence="4">
    <location>
        <begin position="48"/>
        <end position="69"/>
    </location>
</feature>
<evidence type="ECO:0000256" key="1">
    <source>
        <dbReference type="ARBA" id="ARBA00022448"/>
    </source>
</evidence>
<evidence type="ECO:0008006" key="7">
    <source>
        <dbReference type="Google" id="ProtNLM"/>
    </source>
</evidence>
<accession>A0AAV9QW45</accession>
<dbReference type="GO" id="GO:0070971">
    <property type="term" value="C:endoplasmic reticulum exit site"/>
    <property type="evidence" value="ECO:0007669"/>
    <property type="project" value="TreeGrafter"/>
</dbReference>
<name>A0AAV9QW45_9TELE</name>
<evidence type="ECO:0000256" key="4">
    <source>
        <dbReference type="SAM" id="MobiDB-lite"/>
    </source>
</evidence>
<evidence type="ECO:0000313" key="6">
    <source>
        <dbReference type="Proteomes" id="UP001311232"/>
    </source>
</evidence>
<reference evidence="5 6" key="1">
    <citation type="submission" date="2021-06" db="EMBL/GenBank/DDBJ databases">
        <authorList>
            <person name="Palmer J.M."/>
        </authorList>
    </citation>
    <scope>NUCLEOTIDE SEQUENCE [LARGE SCALE GENOMIC DNA]</scope>
    <source>
        <strain evidence="5 6">MEX-2019</strain>
        <tissue evidence="5">Muscle</tissue>
    </source>
</reference>
<keyword evidence="1" id="KW-0813">Transport</keyword>
<feature type="compositionally biased region" description="Low complexity" evidence="4">
    <location>
        <begin position="97"/>
        <end position="113"/>
    </location>
</feature>
<protein>
    <recommendedName>
        <fullName evidence="7">Protein transport protein Sec31A</fullName>
    </recommendedName>
</protein>
<proteinExistence type="predicted"/>
<keyword evidence="3" id="KW-0677">Repeat</keyword>
<dbReference type="FunFam" id="1.20.940.10:FF:000001">
    <property type="entry name" value="Protein transport protein Sec31A isoform A"/>
    <property type="match status" value="1"/>
</dbReference>
<dbReference type="Gene3D" id="1.20.940.10">
    <property type="entry name" value="Functional domain of the splicing factor Prp18"/>
    <property type="match status" value="1"/>
</dbReference>
<gene>
    <name evidence="5" type="ORF">CRENBAI_006671</name>
</gene>
<sequence length="352" mass="37669">MTQPLWVVYLRGRSYSTGQVIVDFEDWCERNHRRLKNTFPHQPFQPQPISTGGPFSPTGPPMSTASLSRPPLPPSSSNPGGLPPTPSPGVPPIGFVPSTSLPSGMMPPSSQPGAPGPMYPVSFHNQGQASSMAPGSFAPIGAGYPQGGPGAPRAKPFLAPVVAPPPTGPQEGWNDPPTVRGGPRKTKIADNYTPPAPITAPVMGFPVEAPQPHNHTQVPPGAPQEPSVQLLQQLPAERVEQKEIPAEHVVLKTTFDSLVQRCQLAAGDPQTKRKLEDAGKRLGHLYDKLREQSLSHNILSGLHEISRCVASQNYQRGLEIHTQVVSSSNFSEISAFMPILKVLMTIANKLGV</sequence>
<dbReference type="EMBL" id="JAHHUM010002896">
    <property type="protein sequence ID" value="KAK5600155.1"/>
    <property type="molecule type" value="Genomic_DNA"/>
</dbReference>
<dbReference type="AlphaFoldDB" id="A0AAV9QW45"/>
<feature type="region of interest" description="Disordered" evidence="4">
    <location>
        <begin position="38"/>
        <end position="134"/>
    </location>
</feature>
<keyword evidence="2" id="KW-0853">WD repeat</keyword>
<dbReference type="PANTHER" id="PTHR13923">
    <property type="entry name" value="SEC31-RELATED PROTEIN"/>
    <property type="match status" value="1"/>
</dbReference>
<organism evidence="5 6">
    <name type="scientific">Crenichthys baileyi</name>
    <name type="common">White River springfish</name>
    <dbReference type="NCBI Taxonomy" id="28760"/>
    <lineage>
        <taxon>Eukaryota</taxon>
        <taxon>Metazoa</taxon>
        <taxon>Chordata</taxon>
        <taxon>Craniata</taxon>
        <taxon>Vertebrata</taxon>
        <taxon>Euteleostomi</taxon>
        <taxon>Actinopterygii</taxon>
        <taxon>Neopterygii</taxon>
        <taxon>Teleostei</taxon>
        <taxon>Neoteleostei</taxon>
        <taxon>Acanthomorphata</taxon>
        <taxon>Ovalentaria</taxon>
        <taxon>Atherinomorphae</taxon>
        <taxon>Cyprinodontiformes</taxon>
        <taxon>Goodeidae</taxon>
        <taxon>Crenichthys</taxon>
    </lineage>
</organism>
<evidence type="ECO:0000256" key="3">
    <source>
        <dbReference type="ARBA" id="ARBA00022737"/>
    </source>
</evidence>
<dbReference type="PANTHER" id="PTHR13923:SF22">
    <property type="entry name" value="PROTEIN TRANSPORT PROTEIN SEC31B"/>
    <property type="match status" value="1"/>
</dbReference>
<dbReference type="GO" id="GO:0030127">
    <property type="term" value="C:COPII vesicle coat"/>
    <property type="evidence" value="ECO:0007669"/>
    <property type="project" value="TreeGrafter"/>
</dbReference>
<evidence type="ECO:0000256" key="2">
    <source>
        <dbReference type="ARBA" id="ARBA00022574"/>
    </source>
</evidence>
<feature type="compositionally biased region" description="Pro residues" evidence="4">
    <location>
        <begin position="70"/>
        <end position="91"/>
    </location>
</feature>
<dbReference type="GO" id="GO:0007029">
    <property type="term" value="P:endoplasmic reticulum organization"/>
    <property type="evidence" value="ECO:0007669"/>
    <property type="project" value="TreeGrafter"/>
</dbReference>
<comment type="caution">
    <text evidence="5">The sequence shown here is derived from an EMBL/GenBank/DDBJ whole genome shotgun (WGS) entry which is preliminary data.</text>
</comment>
<feature type="compositionally biased region" description="Polar residues" evidence="4">
    <location>
        <begin position="123"/>
        <end position="133"/>
    </location>
</feature>
<dbReference type="GO" id="GO:0005198">
    <property type="term" value="F:structural molecule activity"/>
    <property type="evidence" value="ECO:0007669"/>
    <property type="project" value="TreeGrafter"/>
</dbReference>
<dbReference type="Proteomes" id="UP001311232">
    <property type="component" value="Unassembled WGS sequence"/>
</dbReference>
<keyword evidence="6" id="KW-1185">Reference proteome</keyword>